<keyword evidence="3" id="KW-1185">Reference proteome</keyword>
<dbReference type="SUPFAM" id="SSF51735">
    <property type="entry name" value="NAD(P)-binding Rossmann-fold domains"/>
    <property type="match status" value="1"/>
</dbReference>
<accession>A0A4R0HA62</accession>
<organism evidence="2 3">
    <name type="scientific">Kribbella soli</name>
    <dbReference type="NCBI Taxonomy" id="1124743"/>
    <lineage>
        <taxon>Bacteria</taxon>
        <taxon>Bacillati</taxon>
        <taxon>Actinomycetota</taxon>
        <taxon>Actinomycetes</taxon>
        <taxon>Propionibacteriales</taxon>
        <taxon>Kribbellaceae</taxon>
        <taxon>Kribbella</taxon>
    </lineage>
</organism>
<dbReference type="EMBL" id="SJJZ01000003">
    <property type="protein sequence ID" value="TCC05552.1"/>
    <property type="molecule type" value="Genomic_DNA"/>
</dbReference>
<evidence type="ECO:0000259" key="1">
    <source>
        <dbReference type="Pfam" id="PF03435"/>
    </source>
</evidence>
<evidence type="ECO:0000313" key="2">
    <source>
        <dbReference type="EMBL" id="TCC05552.1"/>
    </source>
</evidence>
<reference evidence="2 3" key="1">
    <citation type="submission" date="2019-02" db="EMBL/GenBank/DDBJ databases">
        <title>Kribbella capetownensis sp. nov. and Kribbella speibonae sp. nov., isolated from soil.</title>
        <authorList>
            <person name="Curtis S.M."/>
            <person name="Norton I."/>
            <person name="Everest G.J."/>
            <person name="Meyers P.R."/>
        </authorList>
    </citation>
    <scope>NUCLEOTIDE SEQUENCE [LARGE SCALE GENOMIC DNA]</scope>
    <source>
        <strain evidence="2 3">KCTC 29219</strain>
    </source>
</reference>
<dbReference type="Pfam" id="PF03435">
    <property type="entry name" value="Sacchrp_dh_NADP"/>
    <property type="match status" value="1"/>
</dbReference>
<sequence length="339" mass="35616">MKIAVNGASGYTGRLVVTELARRGIEAVLVGRNPERLRAAAGKTGFEVRIADIGDQDSLAAAFAGADAVVNTAGPFARLGAPVVRAAIAASAHYVDTTGEQHYINEVFDTFTDAAVDAGVSVVPAMADDGGPSDFISHLVGETAGPVDRLTVALWYRDGSFSRGTLRSLDPNLLFDGALRYENDGWTTYGAASHATWRFPSGDAPVGVSKAALPPVATVPRHVPVGRMEGLLGGSFDALKVITPAVIDSLPEGPDDEQRRQGRWTISVEASGQDGRTVRGEVEGTDGYGKTAVIAVEAARRLVTDGAKPGVLAPSQAFDPETFMDFLSEHGVRWRVTEG</sequence>
<dbReference type="OrthoDB" id="4420885at2"/>
<dbReference type="PANTHER" id="PTHR43781">
    <property type="entry name" value="SACCHAROPINE DEHYDROGENASE"/>
    <property type="match status" value="1"/>
</dbReference>
<feature type="domain" description="Saccharopine dehydrogenase NADP binding" evidence="1">
    <location>
        <begin position="5"/>
        <end position="123"/>
    </location>
</feature>
<comment type="caution">
    <text evidence="2">The sequence shown here is derived from an EMBL/GenBank/DDBJ whole genome shotgun (WGS) entry which is preliminary data.</text>
</comment>
<dbReference type="InterPro" id="IPR036291">
    <property type="entry name" value="NAD(P)-bd_dom_sf"/>
</dbReference>
<dbReference type="Gene3D" id="3.40.50.720">
    <property type="entry name" value="NAD(P)-binding Rossmann-like Domain"/>
    <property type="match status" value="1"/>
</dbReference>
<proteinExistence type="predicted"/>
<gene>
    <name evidence="2" type="ORF">E0H45_26405</name>
</gene>
<evidence type="ECO:0000313" key="3">
    <source>
        <dbReference type="Proteomes" id="UP000292346"/>
    </source>
</evidence>
<protein>
    <submittedName>
        <fullName evidence="2">NAD-dependent epimerase/dehydratase family protein</fullName>
    </submittedName>
</protein>
<dbReference type="PANTHER" id="PTHR43781:SF1">
    <property type="entry name" value="SACCHAROPINE DEHYDROGENASE"/>
    <property type="match status" value="1"/>
</dbReference>
<name>A0A4R0HA62_9ACTN</name>
<dbReference type="RefSeq" id="WP_131342220.1">
    <property type="nucleotide sequence ID" value="NZ_SJJZ01000003.1"/>
</dbReference>
<dbReference type="InterPro" id="IPR005097">
    <property type="entry name" value="Sacchrp_dh_NADP-bd"/>
</dbReference>
<dbReference type="AlphaFoldDB" id="A0A4R0HA62"/>
<dbReference type="Proteomes" id="UP000292346">
    <property type="component" value="Unassembled WGS sequence"/>
</dbReference>